<feature type="compositionally biased region" description="Basic and acidic residues" evidence="2">
    <location>
        <begin position="573"/>
        <end position="584"/>
    </location>
</feature>
<reference evidence="4 5" key="1">
    <citation type="journal article" date="2019" name="Gigascience">
        <title>Whole-genome sequence of the oriental lung fluke Paragonimus westermani.</title>
        <authorList>
            <person name="Oey H."/>
            <person name="Zakrzewski M."/>
            <person name="Narain K."/>
            <person name="Devi K.R."/>
            <person name="Agatsuma T."/>
            <person name="Nawaratna S."/>
            <person name="Gobert G.N."/>
            <person name="Jones M.K."/>
            <person name="Ragan M.A."/>
            <person name="McManus D.P."/>
            <person name="Krause L."/>
        </authorList>
    </citation>
    <scope>NUCLEOTIDE SEQUENCE [LARGE SCALE GENOMIC DNA]</scope>
    <source>
        <strain evidence="4 5">IND2009</strain>
    </source>
</reference>
<protein>
    <recommendedName>
        <fullName evidence="3">CPC1/SPEF2 domain-containing protein</fullName>
    </recommendedName>
</protein>
<evidence type="ECO:0000259" key="3">
    <source>
        <dbReference type="Pfam" id="PF22946"/>
    </source>
</evidence>
<keyword evidence="1" id="KW-0175">Coiled coil</keyword>
<feature type="compositionally biased region" description="Polar residues" evidence="2">
    <location>
        <begin position="1406"/>
        <end position="1419"/>
    </location>
</feature>
<dbReference type="EMBL" id="QNGE01000368">
    <property type="protein sequence ID" value="KAA3680722.1"/>
    <property type="molecule type" value="Genomic_DNA"/>
</dbReference>
<dbReference type="Pfam" id="PF00406">
    <property type="entry name" value="ADK"/>
    <property type="match status" value="1"/>
</dbReference>
<sequence>SLENAFSNGYYFGQLLYNHGLQNDLLFFKNDELQMRNLFVVFSLFLKQLKQLVPRDSTLTLTQLIARFEARRVQNAKRAERIRLQSAVRREQYTQARRQQLLEHSKQLRLAQSDLMARLEANIIKVPKKSTRQPTQAELEKKTNLISKEGEQALQEIHEFEVQLRATSDAADWCRKPKTTTDLVGQLRLLRACPPTRDQQANSLKIQLPPAESKAYMARIKERVLEENLAMVEQEKRRRRIIVASLEEHHAYEEQRRARQLAERLLRQSQLERRLLVQLEQTKHEKSVLLANRIERQKEYEARRELEFQAAMDYEREIAFERKQEEAATVAILREVWANQQARKRQASYTRHYEFVANEVVGLMLQFVLQVADYRMLTGRLIPVKLFRQWKAQWVAGVPFGSEESVAQDSEYVQQVVIDEKKGDEQLNECDFMDYQNLQGEWNLDSLGTVQAQSLPNAPICTVYGKPVEWVQPSNLEAKNADCVFTYFDPVRPEFNPILDWVIARLHNQVYPPPPPLLKPNLPELPIRAALLGKPLSGKSTVLTEISKNHSVVVINPQLLIQEAINAFQNNASEDHSETSKTNETDGAEASLINRPSHRAQLGAAIDEQLRAGQELSDEILVQLVFEKIKSLPNGHNFILEGFPANLSQAKLLHRRLTVAEEGNAHTSDHSMPVSLQAPVHVSEQSGCANKEQSRGLDIVIFLNMPEDEVFRRAARIATVASAATETNIVPQENDVVPQGDPRVAQQNSEISTVVNTQAEQACKSSSWLNGIHERLEGFLTSWSELTNFYANELHILHEINVSSSSTPEEDQVKNIEQVYHEVECLIQQVLKMRETSGEILEQVKESPEDDSGIPEVEKKDLVLDSAESVHPFIPSSQSPASEIPRTSQTLTQEQDDDEQGSRTDSAKLKRTAGARSKSAMSSKHSERSAKRHSSYKNSPGPHESSSGSREGSKKERQHADSIGKSRSRPSSNQQNKSRKNAKQPSVQVTEEVNESQPVVTPCSPRPGETNWVYVDTPIEQQCATNLMHYLESSEDVYSRNCKTLFSAIRHVRWIMLPHLYQARVRLYNYLQRPDSKQHFVEQFRTSFNSVLDELRADEETKADLHCRADDLRDTLYEVLDESKAANEAKMHACLDPNDWLTDKLCLLANFYLAVMQLELARFQDRLQFLRNYYKSMEGRPQTFENEPLAALQGTVDCNNAEFSRLPMMQFPEDLLEDSVSDSQSGSRSRTPSGGHHGKTSGSSHTKMRNVSASRGRSHTSATSMPDVASELDPALGALPPEFFTQITLLPTKAGLSEIYAALTKSGPGVMKPIPAPAAHEKPANAPKATGIKQATAVSGKPGGAEKEKPTLPSASTLPVDKMPPPVQPEAQFLFNVCLCALQIVNNQYQAERALRAAESEADGYQTETRGNTTSTAMVPSTKAKRAGSSGKAGRNGARSGPGKISTPKEVSEEEQALRVLRSRIRKEHLAALEKQVAGTVFRLTLVRVQACSALTELRQRVTQAETEMNNWIGERTLQEHSAVNELLSVVRGAIEAEQALREPLFLDGDKFYLGQERWPIDFMTSSPAVQVDIARSLFDYHSPMESTSLFQMEEVEHSQPSPSPTIDLGYFPLEKLEELLNRLQLLAPAGYIPTNEFISIFKPLLEERMLEISGPTSAENVHTLLSSLSHTFQAPFELGCRTAATTVKQNIHMTPDVGLSHSNMDPPKAFYIDWRRFLLATTQSVQMFNQKAKPTQEGLLQLAERLLELDQGSQGKNGEPRGPGLVGTKVTRAQFQCAPFPWYVTGDVVSC</sequence>
<feature type="region of interest" description="Disordered" evidence="2">
    <location>
        <begin position="1217"/>
        <end position="1267"/>
    </location>
</feature>
<dbReference type="Gene3D" id="3.40.50.300">
    <property type="entry name" value="P-loop containing nucleotide triphosphate hydrolases"/>
    <property type="match status" value="1"/>
</dbReference>
<feature type="domain" description="CPC1/SPEF2" evidence="3">
    <location>
        <begin position="265"/>
        <end position="399"/>
    </location>
</feature>
<evidence type="ECO:0000256" key="2">
    <source>
        <dbReference type="SAM" id="MobiDB-lite"/>
    </source>
</evidence>
<organism evidence="4 5">
    <name type="scientific">Paragonimus westermani</name>
    <dbReference type="NCBI Taxonomy" id="34504"/>
    <lineage>
        <taxon>Eukaryota</taxon>
        <taxon>Metazoa</taxon>
        <taxon>Spiralia</taxon>
        <taxon>Lophotrochozoa</taxon>
        <taxon>Platyhelminthes</taxon>
        <taxon>Trematoda</taxon>
        <taxon>Digenea</taxon>
        <taxon>Plagiorchiida</taxon>
        <taxon>Troglotremata</taxon>
        <taxon>Troglotrematidae</taxon>
        <taxon>Paragonimus</taxon>
    </lineage>
</organism>
<dbReference type="Proteomes" id="UP000324629">
    <property type="component" value="Unassembled WGS sequence"/>
</dbReference>
<gene>
    <name evidence="4" type="ORF">DEA37_0012440</name>
</gene>
<feature type="compositionally biased region" description="Basic and acidic residues" evidence="2">
    <location>
        <begin position="951"/>
        <end position="964"/>
    </location>
</feature>
<dbReference type="InterPro" id="IPR054517">
    <property type="entry name" value="SPEF2_D5"/>
</dbReference>
<dbReference type="SUPFAM" id="SSF52540">
    <property type="entry name" value="P-loop containing nucleoside triphosphate hydrolases"/>
    <property type="match status" value="1"/>
</dbReference>
<feature type="region of interest" description="Disordered" evidence="2">
    <location>
        <begin position="1398"/>
        <end position="1453"/>
    </location>
</feature>
<dbReference type="InterPro" id="IPR027417">
    <property type="entry name" value="P-loop_NTPase"/>
</dbReference>
<proteinExistence type="predicted"/>
<evidence type="ECO:0000256" key="1">
    <source>
        <dbReference type="SAM" id="Coils"/>
    </source>
</evidence>
<feature type="compositionally biased region" description="Polar residues" evidence="2">
    <location>
        <begin position="1249"/>
        <end position="1264"/>
    </location>
</feature>
<feature type="region of interest" description="Disordered" evidence="2">
    <location>
        <begin position="871"/>
        <end position="1008"/>
    </location>
</feature>
<comment type="caution">
    <text evidence="4">The sequence shown here is derived from an EMBL/GenBank/DDBJ whole genome shotgun (WGS) entry which is preliminary data.</text>
</comment>
<dbReference type="InterPro" id="IPR052634">
    <property type="entry name" value="Sperm_flagellar-bone_growth"/>
</dbReference>
<dbReference type="Pfam" id="PF22946">
    <property type="entry name" value="SPEF2_D5"/>
    <property type="match status" value="1"/>
</dbReference>
<feature type="region of interest" description="Disordered" evidence="2">
    <location>
        <begin position="572"/>
        <end position="594"/>
    </location>
</feature>
<evidence type="ECO:0000313" key="4">
    <source>
        <dbReference type="EMBL" id="KAA3680722.1"/>
    </source>
</evidence>
<accession>A0A5J4NZL1</accession>
<feature type="coiled-coil region" evidence="1">
    <location>
        <begin position="252"/>
        <end position="282"/>
    </location>
</feature>
<dbReference type="PANTHER" id="PTHR14919:SF0">
    <property type="entry name" value="SPERM FLAGELLAR PROTEIN 2"/>
    <property type="match status" value="1"/>
</dbReference>
<feature type="compositionally biased region" description="Polar residues" evidence="2">
    <location>
        <begin position="875"/>
        <end position="892"/>
    </location>
</feature>
<evidence type="ECO:0000313" key="5">
    <source>
        <dbReference type="Proteomes" id="UP000324629"/>
    </source>
</evidence>
<name>A0A5J4NZL1_9TREM</name>
<feature type="non-terminal residue" evidence="4">
    <location>
        <position position="1"/>
    </location>
</feature>
<keyword evidence="5" id="KW-1185">Reference proteome</keyword>
<dbReference type="PANTHER" id="PTHR14919">
    <property type="entry name" value="KPL2-RELATED"/>
    <property type="match status" value="1"/>
</dbReference>
<feature type="compositionally biased region" description="Low complexity" evidence="2">
    <location>
        <begin position="1221"/>
        <end position="1245"/>
    </location>
</feature>
<feature type="compositionally biased region" description="Polar residues" evidence="2">
    <location>
        <begin position="983"/>
        <end position="999"/>
    </location>
</feature>
<feature type="region of interest" description="Disordered" evidence="2">
    <location>
        <begin position="1314"/>
        <end position="1359"/>
    </location>
</feature>